<dbReference type="EMBL" id="CP071796">
    <property type="protein sequence ID" value="QTD44263.1"/>
    <property type="molecule type" value="Genomic_DNA"/>
</dbReference>
<evidence type="ECO:0000313" key="3">
    <source>
        <dbReference type="Proteomes" id="UP000663903"/>
    </source>
</evidence>
<dbReference type="Proteomes" id="UP000663903">
    <property type="component" value="Chromosome"/>
</dbReference>
<dbReference type="AlphaFoldDB" id="A0A975CIY5"/>
<dbReference type="KEGG" id="otd:J1M35_14215"/>
<reference evidence="2" key="1">
    <citation type="submission" date="2021-03" db="EMBL/GenBank/DDBJ databases">
        <title>Ottowia sp. 27C isolated from the cloaca of a Giant Asian pond turtle (Heosemys grandis).</title>
        <authorList>
            <person name="Spergser J."/>
            <person name="Busse H.-J."/>
        </authorList>
    </citation>
    <scope>NUCLEOTIDE SEQUENCE</scope>
    <source>
        <strain evidence="2">27C</strain>
    </source>
</reference>
<accession>A0A975CIY5</accession>
<sequence>MSAVFSLAFSALTFWLIWRLLRTVWRWVAGGTSNALDKLKYRLGDANDWAIALARPMAVHSISGGFDAGEVETFTDELKGHVRLSVLLQLGLPSHLNDDQVRRELQQHLARRWYCLDINELRATDDWRDGMAFACMRVAFSLRCALFLGWIDEATQWRLLRLNALRAQECFDSWHDYGCAAARGRRQWIAQSRTDNLGTAFTEQQVTQWLSEGVHPWRGMPWKLDLQVAGR</sequence>
<dbReference type="RefSeq" id="WP_208007830.1">
    <property type="nucleotide sequence ID" value="NZ_CP071796.1"/>
</dbReference>
<evidence type="ECO:0000259" key="1">
    <source>
        <dbReference type="Pfam" id="PF06889"/>
    </source>
</evidence>
<keyword evidence="3" id="KW-1185">Reference proteome</keyword>
<dbReference type="InterPro" id="IPR009677">
    <property type="entry name" value="DUF1266"/>
</dbReference>
<dbReference type="Pfam" id="PF06889">
    <property type="entry name" value="DUF1266"/>
    <property type="match status" value="1"/>
</dbReference>
<organism evidence="2 3">
    <name type="scientific">Ottowia testudinis</name>
    <dbReference type="NCBI Taxonomy" id="2816950"/>
    <lineage>
        <taxon>Bacteria</taxon>
        <taxon>Pseudomonadati</taxon>
        <taxon>Pseudomonadota</taxon>
        <taxon>Betaproteobacteria</taxon>
        <taxon>Burkholderiales</taxon>
        <taxon>Comamonadaceae</taxon>
        <taxon>Ottowia</taxon>
    </lineage>
</organism>
<feature type="domain" description="DUF1266" evidence="1">
    <location>
        <begin position="115"/>
        <end position="222"/>
    </location>
</feature>
<proteinExistence type="predicted"/>
<evidence type="ECO:0000313" key="2">
    <source>
        <dbReference type="EMBL" id="QTD44263.1"/>
    </source>
</evidence>
<name>A0A975CIY5_9BURK</name>
<protein>
    <submittedName>
        <fullName evidence="2">DUF1266 domain-containing protein</fullName>
    </submittedName>
</protein>
<gene>
    <name evidence="2" type="ORF">J1M35_14215</name>
</gene>